<dbReference type="EC" id="3.2.1.41" evidence="3"/>
<gene>
    <name evidence="3" type="primary">pulA</name>
    <name evidence="3" type="ORF">IAC32_04215</name>
</gene>
<dbReference type="Pfam" id="PF21653">
    <property type="entry name" value="pulA_all-beta"/>
    <property type="match status" value="1"/>
</dbReference>
<dbReference type="Pfam" id="PF00128">
    <property type="entry name" value="Alpha-amylase"/>
    <property type="match status" value="1"/>
</dbReference>
<dbReference type="SUPFAM" id="SSF81296">
    <property type="entry name" value="E set domains"/>
    <property type="match status" value="1"/>
</dbReference>
<dbReference type="SUPFAM" id="SSF51445">
    <property type="entry name" value="(Trans)glycosidases"/>
    <property type="match status" value="1"/>
</dbReference>
<keyword evidence="3" id="KW-0378">Hydrolase</keyword>
<evidence type="ECO:0000259" key="2">
    <source>
        <dbReference type="SMART" id="SM00642"/>
    </source>
</evidence>
<reference evidence="3" key="2">
    <citation type="journal article" date="2021" name="PeerJ">
        <title>Extensive microbial diversity within the chicken gut microbiome revealed by metagenomics and culture.</title>
        <authorList>
            <person name="Gilroy R."/>
            <person name="Ravi A."/>
            <person name="Getino M."/>
            <person name="Pursley I."/>
            <person name="Horton D.L."/>
            <person name="Alikhan N.F."/>
            <person name="Baker D."/>
            <person name="Gharbi K."/>
            <person name="Hall N."/>
            <person name="Watson M."/>
            <person name="Adriaenssens E.M."/>
            <person name="Foster-Nyarko E."/>
            <person name="Jarju S."/>
            <person name="Secka A."/>
            <person name="Antonio M."/>
            <person name="Oren A."/>
            <person name="Chaudhuri R.R."/>
            <person name="La Ragione R."/>
            <person name="Hildebrand F."/>
            <person name="Pallen M.J."/>
        </authorList>
    </citation>
    <scope>NUCLEOTIDE SEQUENCE</scope>
    <source>
        <strain evidence="3">D3-1215</strain>
    </source>
</reference>
<protein>
    <submittedName>
        <fullName evidence="3">Type I pullulanase</fullName>
        <ecNumber evidence="3">3.2.1.41</ecNumber>
    </submittedName>
</protein>
<reference evidence="3" key="1">
    <citation type="submission" date="2020-10" db="EMBL/GenBank/DDBJ databases">
        <authorList>
            <person name="Gilroy R."/>
        </authorList>
    </citation>
    <scope>NUCLEOTIDE SEQUENCE</scope>
    <source>
        <strain evidence="3">D3-1215</strain>
    </source>
</reference>
<dbReference type="InterPro" id="IPR013783">
    <property type="entry name" value="Ig-like_fold"/>
</dbReference>
<dbReference type="InterPro" id="IPR004193">
    <property type="entry name" value="Glyco_hydro_13_N"/>
</dbReference>
<dbReference type="Gene3D" id="2.60.40.1180">
    <property type="entry name" value="Golgi alpha-mannosidase II"/>
    <property type="match status" value="1"/>
</dbReference>
<name>A0A9D9EH83_9BACT</name>
<dbReference type="Proteomes" id="UP000823637">
    <property type="component" value="Unassembled WGS sequence"/>
</dbReference>
<dbReference type="NCBIfam" id="TIGR02104">
    <property type="entry name" value="pulA_typeI"/>
    <property type="match status" value="1"/>
</dbReference>
<dbReference type="InterPro" id="IPR017853">
    <property type="entry name" value="GH"/>
</dbReference>
<dbReference type="GO" id="GO:0005975">
    <property type="term" value="P:carbohydrate metabolic process"/>
    <property type="evidence" value="ECO:0007669"/>
    <property type="project" value="InterPro"/>
</dbReference>
<dbReference type="CDD" id="cd02860">
    <property type="entry name" value="E_set_Pullulanase"/>
    <property type="match status" value="1"/>
</dbReference>
<sequence length="653" mass="74718">MPMSQYDTPIHYESFADYPVYDGSDLEVNYTRAKTTFKLWSPDSDDVKIRIYRDCESAIPIESRNMQKKDDGIWEYSFSGDLKGRFYTFQIFFNGEWLPETPGAYATAVGANGKRAAVVDFRDTDPDGWENDRRPIRKSFCDSIIYELHIRDFSMSPDSGIKNKGKYLAFTEEGTVNSHGQKTGIDHLEELGITHVHIMPAYDFATIDELKPEENRYNWGYDPLNYNVPEGSYSTNPRNPCTRIREFKQMVQALHKKGISVVMDVVYNHTYMWENSNFTRTAPGYYYRQYPDGTYGNASGCGNETASEREMVRRYIINSILLWAKEYHIDGFRFDLMGIYDIETMKQIRAALDTVDPSILMYGEGWTGGDSPLPYEQRAVKAHVNMMDGVAAFSDDLRDALKGNWGNIHEPGFVCGRQGYDETVKFGVTGATKHPQIHYGLVNYSNAPYANSPAQVVNYVSCHDDLCLNDKLAISAPGGSSESDMIRYNLLAQTIVLTSQGIPFLYAGEELMRSKKGVHNTYQSPDSINQLYYDNKYAYKHVFEYYKNLIALRKAHPAFRMDNREMMDNHLHFLDPRQACVVAFILDNNANGDSWNRILVVYNGNRHNIGLEIPKENWWVACNGSQISQKGLFKWNNDYLNVPANSAMILFKP</sequence>
<dbReference type="AlphaFoldDB" id="A0A9D9EH83"/>
<keyword evidence="3" id="KW-0326">Glycosidase</keyword>
<evidence type="ECO:0000313" key="4">
    <source>
        <dbReference type="Proteomes" id="UP000823637"/>
    </source>
</evidence>
<evidence type="ECO:0000313" key="3">
    <source>
        <dbReference type="EMBL" id="MBO8446933.1"/>
    </source>
</evidence>
<dbReference type="InterPro" id="IPR013780">
    <property type="entry name" value="Glyco_hydro_b"/>
</dbReference>
<dbReference type="InterPro" id="IPR011840">
    <property type="entry name" value="PulA_typeI"/>
</dbReference>
<evidence type="ECO:0000256" key="1">
    <source>
        <dbReference type="ARBA" id="ARBA00008061"/>
    </source>
</evidence>
<organism evidence="3 4">
    <name type="scientific">Candidatus Enterocola intestinipullorum</name>
    <dbReference type="NCBI Taxonomy" id="2840783"/>
    <lineage>
        <taxon>Bacteria</taxon>
        <taxon>Pseudomonadati</taxon>
        <taxon>Bacteroidota</taxon>
        <taxon>Bacteroidia</taxon>
        <taxon>Bacteroidales</taxon>
        <taxon>Candidatus Enterocola</taxon>
    </lineage>
</organism>
<dbReference type="SMART" id="SM00642">
    <property type="entry name" value="Aamy"/>
    <property type="match status" value="1"/>
</dbReference>
<comment type="caution">
    <text evidence="3">The sequence shown here is derived from an EMBL/GenBank/DDBJ whole genome shotgun (WGS) entry which is preliminary data.</text>
</comment>
<accession>A0A9D9EH83</accession>
<dbReference type="GO" id="GO:0051060">
    <property type="term" value="F:pullulanase activity"/>
    <property type="evidence" value="ECO:0007669"/>
    <property type="project" value="UniProtKB-EC"/>
</dbReference>
<proteinExistence type="inferred from homology"/>
<dbReference type="Gene3D" id="2.60.40.10">
    <property type="entry name" value="Immunoglobulins"/>
    <property type="match status" value="1"/>
</dbReference>
<dbReference type="InterPro" id="IPR049117">
    <property type="entry name" value="pulA_all-beta"/>
</dbReference>
<dbReference type="EMBL" id="JADIMR010000060">
    <property type="protein sequence ID" value="MBO8446933.1"/>
    <property type="molecule type" value="Genomic_DNA"/>
</dbReference>
<dbReference type="Pfam" id="PF02922">
    <property type="entry name" value="CBM_48"/>
    <property type="match status" value="1"/>
</dbReference>
<dbReference type="CDD" id="cd11341">
    <property type="entry name" value="AmyAc_Pullulanase_LD-like"/>
    <property type="match status" value="1"/>
</dbReference>
<feature type="domain" description="Glycosyl hydrolase family 13 catalytic" evidence="2">
    <location>
        <begin position="147"/>
        <end position="553"/>
    </location>
</feature>
<dbReference type="Gene3D" id="3.20.20.80">
    <property type="entry name" value="Glycosidases"/>
    <property type="match status" value="1"/>
</dbReference>
<dbReference type="InterPro" id="IPR014756">
    <property type="entry name" value="Ig_E-set"/>
</dbReference>
<dbReference type="PANTHER" id="PTHR43002">
    <property type="entry name" value="GLYCOGEN DEBRANCHING ENZYME"/>
    <property type="match status" value="1"/>
</dbReference>
<comment type="similarity">
    <text evidence="1">Belongs to the glycosyl hydrolase 13 family.</text>
</comment>
<dbReference type="InterPro" id="IPR006047">
    <property type="entry name" value="GH13_cat_dom"/>
</dbReference>